<protein>
    <submittedName>
        <fullName evidence="3">Programmed cell death antitoxin MazE</fullName>
    </submittedName>
</protein>
<dbReference type="PANTHER" id="PTHR40516">
    <property type="entry name" value="ANTITOXIN CHPS-RELATED"/>
    <property type="match status" value="1"/>
</dbReference>
<feature type="domain" description="SpoVT-AbrB" evidence="2">
    <location>
        <begin position="3"/>
        <end position="48"/>
    </location>
</feature>
<proteinExistence type="predicted"/>
<evidence type="ECO:0000313" key="3">
    <source>
        <dbReference type="EMBL" id="CAI4031799.1"/>
    </source>
</evidence>
<dbReference type="GO" id="GO:0097351">
    <property type="term" value="F:toxin sequestering activity"/>
    <property type="evidence" value="ECO:0007669"/>
    <property type="project" value="InterPro"/>
</dbReference>
<dbReference type="GO" id="GO:0003677">
    <property type="term" value="F:DNA binding"/>
    <property type="evidence" value="ECO:0007669"/>
    <property type="project" value="UniProtKB-UniRule"/>
</dbReference>
<dbReference type="PANTHER" id="PTHR40516:SF1">
    <property type="entry name" value="ANTITOXIN CHPS-RELATED"/>
    <property type="match status" value="1"/>
</dbReference>
<dbReference type="Gene3D" id="2.10.260.10">
    <property type="match status" value="1"/>
</dbReference>
<dbReference type="Pfam" id="PF04014">
    <property type="entry name" value="MazE_antitoxin"/>
    <property type="match status" value="1"/>
</dbReference>
<evidence type="ECO:0000259" key="2">
    <source>
        <dbReference type="PROSITE" id="PS51740"/>
    </source>
</evidence>
<evidence type="ECO:0000256" key="1">
    <source>
        <dbReference type="PROSITE-ProRule" id="PRU01076"/>
    </source>
</evidence>
<evidence type="ECO:0000313" key="4">
    <source>
        <dbReference type="Proteomes" id="UP001179121"/>
    </source>
</evidence>
<sequence>MKTTAQKWGNSLAIRVPKSIAQQAGLKVKDDLEIEVRKGALVLRPHLRRVYRLEDLVRRITPRNVHREIDFGGPVGREAL</sequence>
<reference evidence="3" key="1">
    <citation type="submission" date="2022-10" db="EMBL/GenBank/DDBJ databases">
        <authorList>
            <person name="Koch H."/>
        </authorList>
    </citation>
    <scope>NUCLEOTIDE SEQUENCE</scope>
    <source>
        <strain evidence="3">DNF</strain>
    </source>
</reference>
<dbReference type="Proteomes" id="UP001179121">
    <property type="component" value="Chromosome"/>
</dbReference>
<dbReference type="InterPro" id="IPR039052">
    <property type="entry name" value="Antitox_PemI-like"/>
</dbReference>
<dbReference type="EMBL" id="OX365700">
    <property type="protein sequence ID" value="CAI4031799.1"/>
    <property type="molecule type" value="Genomic_DNA"/>
</dbReference>
<dbReference type="InterPro" id="IPR037914">
    <property type="entry name" value="SpoVT-AbrB_sf"/>
</dbReference>
<dbReference type="KEGG" id="nti:DNFV4_02218"/>
<gene>
    <name evidence="3" type="ORF">DNFV4_02218</name>
</gene>
<dbReference type="SUPFAM" id="SSF89447">
    <property type="entry name" value="AbrB/MazE/MraZ-like"/>
    <property type="match status" value="1"/>
</dbReference>
<dbReference type="RefSeq" id="WP_289268563.1">
    <property type="nucleotide sequence ID" value="NZ_OX365700.1"/>
</dbReference>
<keyword evidence="4" id="KW-1185">Reference proteome</keyword>
<accession>A0AA86MZ97</accession>
<dbReference type="SMART" id="SM00966">
    <property type="entry name" value="SpoVT_AbrB"/>
    <property type="match status" value="1"/>
</dbReference>
<dbReference type="InterPro" id="IPR007159">
    <property type="entry name" value="SpoVT-AbrB_dom"/>
</dbReference>
<organism evidence="3 4">
    <name type="scientific">Nitrospira tepida</name>
    <dbReference type="NCBI Taxonomy" id="2973512"/>
    <lineage>
        <taxon>Bacteria</taxon>
        <taxon>Pseudomonadati</taxon>
        <taxon>Nitrospirota</taxon>
        <taxon>Nitrospiria</taxon>
        <taxon>Nitrospirales</taxon>
        <taxon>Nitrospiraceae</taxon>
        <taxon>Nitrospira</taxon>
    </lineage>
</organism>
<dbReference type="PROSITE" id="PS51740">
    <property type="entry name" value="SPOVT_ABRB"/>
    <property type="match status" value="1"/>
</dbReference>
<keyword evidence="1" id="KW-0238">DNA-binding</keyword>
<name>A0AA86MZ97_9BACT</name>
<dbReference type="AlphaFoldDB" id="A0AA86MZ97"/>